<evidence type="ECO:0000256" key="1">
    <source>
        <dbReference type="SAM" id="Coils"/>
    </source>
</evidence>
<dbReference type="PANTHER" id="PTHR15673:SF2">
    <property type="entry name" value="IQ CALMODULIN-BINDING MOTIF-CONTAINING PROTEIN 1"/>
    <property type="match status" value="1"/>
</dbReference>
<dbReference type="InterPro" id="IPR027417">
    <property type="entry name" value="P-loop_NTPase"/>
</dbReference>
<name>A0A669PEP0_PHACC</name>
<feature type="region of interest" description="Disordered" evidence="2">
    <location>
        <begin position="26"/>
        <end position="129"/>
    </location>
</feature>
<dbReference type="InterPro" id="IPR028765">
    <property type="entry name" value="IQCB1"/>
</dbReference>
<evidence type="ECO:0000313" key="3">
    <source>
        <dbReference type="Ensembl" id="ENSPCLP00000006429.1"/>
    </source>
</evidence>
<reference evidence="3" key="1">
    <citation type="submission" date="2025-08" db="UniProtKB">
        <authorList>
            <consortium name="Ensembl"/>
        </authorList>
    </citation>
    <scope>IDENTIFICATION</scope>
</reference>
<feature type="region of interest" description="Disordered" evidence="2">
    <location>
        <begin position="221"/>
        <end position="243"/>
    </location>
</feature>
<dbReference type="Pfam" id="PF00612">
    <property type="entry name" value="IQ"/>
    <property type="match status" value="2"/>
</dbReference>
<dbReference type="GO" id="GO:0005929">
    <property type="term" value="C:cilium"/>
    <property type="evidence" value="ECO:0007669"/>
    <property type="project" value="TreeGrafter"/>
</dbReference>
<dbReference type="CDD" id="cd23767">
    <property type="entry name" value="IQCD"/>
    <property type="match status" value="2"/>
</dbReference>
<dbReference type="SUPFAM" id="SSF52540">
    <property type="entry name" value="P-loop containing nucleoside triphosphate hydrolases"/>
    <property type="match status" value="1"/>
</dbReference>
<evidence type="ECO:0000313" key="4">
    <source>
        <dbReference type="Proteomes" id="UP000472261"/>
    </source>
</evidence>
<reference evidence="3" key="2">
    <citation type="submission" date="2025-09" db="UniProtKB">
        <authorList>
            <consortium name="Ensembl"/>
        </authorList>
    </citation>
    <scope>IDENTIFICATION</scope>
</reference>
<dbReference type="SMART" id="SM00015">
    <property type="entry name" value="IQ"/>
    <property type="match status" value="3"/>
</dbReference>
<sequence>MEGAARLLLEGLAQLQHPLLGLEERRGHPVHGGAHRTPHTMTRPGGPRRYRRHRTSLTPRGRGRAGHARSTPPPLATPPSIQATPPHRPRGPAPLAVRHRAAQARIGRRDAPPGGRAAGGAGGTLKAPPARGYANDPLLLQGGALVGGERARAHGGRGWRVGGSGSAQSAFAPRGSRPARPRGRGDAGAAEISGRSRGPREAARGLRSCLFPSWGRGAGFQLTAREPGPEQRRAVPRVSPRSPMAADPRVLALAARVAEGSERDAPGLLLKLKEILSSASLGHQESKKIKQDIYFYDLIHYCMLVLRQDCSRLHGGWATAAQLAEIISHCCVGLEVKEDPEEFHKKFLPSAIDNLLFLGRRLQARFIRAVKDEEKQDFLRYFQTVTDAICWLFGGHIQLTECVLQNDHFLKLLISDSVETAVTMMSVLHSILGVNSSVLLRVDEEILHSILDELVYKLSSSTNPVIGNSATKLLLLMAKFCKQLLKLLATRYKGLNVLLSKQWTGKGFDRDLSQLLDLLYLEQPNGKEEMQRQHQAACVIQATWKGFQTRKRLKKLPQAVIALQRSFRAKREQELQLSKKQKEDEALKLQMQLQRQRAMRLFHERQLALMEIIHPSQINKHMQEMEVKSALTIQRFWRGYRARKNFHQQKQCLKEYKAAVIIQRAACKFLEKQRRKKTLSSWKDPKGLTDEQRVALQQKVDDYIKLHPASQMSEEMSKELHMQAQEKLAQFLLRSRLDQRAAQRRETLLAQVNTDVELLMNAPQLAETTEKDLAVFMSRSVPVATKAKESHNAMLKYARWPWWKKLGDEFEEDDVIPDDILNAELGSLFIGGRKSL</sequence>
<keyword evidence="1" id="KW-0175">Coiled coil</keyword>
<dbReference type="GO" id="GO:0005516">
    <property type="term" value="F:calmodulin binding"/>
    <property type="evidence" value="ECO:0007669"/>
    <property type="project" value="InterPro"/>
</dbReference>
<organism evidence="3 4">
    <name type="scientific">Phasianus colchicus</name>
    <name type="common">Common pheasant</name>
    <dbReference type="NCBI Taxonomy" id="9054"/>
    <lineage>
        <taxon>Eukaryota</taxon>
        <taxon>Metazoa</taxon>
        <taxon>Chordata</taxon>
        <taxon>Craniata</taxon>
        <taxon>Vertebrata</taxon>
        <taxon>Euteleostomi</taxon>
        <taxon>Archelosauria</taxon>
        <taxon>Archosauria</taxon>
        <taxon>Dinosauria</taxon>
        <taxon>Saurischia</taxon>
        <taxon>Theropoda</taxon>
        <taxon>Coelurosauria</taxon>
        <taxon>Aves</taxon>
        <taxon>Neognathae</taxon>
        <taxon>Galloanserae</taxon>
        <taxon>Galliformes</taxon>
        <taxon>Phasianidae</taxon>
        <taxon>Phasianinae</taxon>
        <taxon>Phasianus</taxon>
    </lineage>
</organism>
<dbReference type="GO" id="GO:0060271">
    <property type="term" value="P:cilium assembly"/>
    <property type="evidence" value="ECO:0007669"/>
    <property type="project" value="InterPro"/>
</dbReference>
<dbReference type="PROSITE" id="PS50096">
    <property type="entry name" value="IQ"/>
    <property type="match status" value="2"/>
</dbReference>
<dbReference type="Gene3D" id="1.20.5.190">
    <property type="match status" value="2"/>
</dbReference>
<protein>
    <submittedName>
        <fullName evidence="3">IQ motif containing B1</fullName>
    </submittedName>
</protein>
<dbReference type="Ensembl" id="ENSPCLT00000008824.1">
    <property type="protein sequence ID" value="ENSPCLP00000006429.1"/>
    <property type="gene ID" value="ENSPCLG00000005359.1"/>
</dbReference>
<dbReference type="PANTHER" id="PTHR15673">
    <property type="entry name" value="IQ CALMODULIN-BINDING MOTIF CONTAINING PROTEIN 1"/>
    <property type="match status" value="1"/>
</dbReference>
<evidence type="ECO:0000256" key="2">
    <source>
        <dbReference type="SAM" id="MobiDB-lite"/>
    </source>
</evidence>
<proteinExistence type="predicted"/>
<feature type="region of interest" description="Disordered" evidence="2">
    <location>
        <begin position="151"/>
        <end position="202"/>
    </location>
</feature>
<feature type="compositionally biased region" description="Gly residues" evidence="2">
    <location>
        <begin position="156"/>
        <end position="165"/>
    </location>
</feature>
<dbReference type="AlphaFoldDB" id="A0A669PEP0"/>
<feature type="compositionally biased region" description="Basic residues" evidence="2">
    <location>
        <begin position="46"/>
        <end position="67"/>
    </location>
</feature>
<dbReference type="InterPro" id="IPR000048">
    <property type="entry name" value="IQ_motif_EF-hand-BS"/>
</dbReference>
<dbReference type="Proteomes" id="UP000472261">
    <property type="component" value="Unplaced"/>
</dbReference>
<dbReference type="OMA" id="ANNIHES"/>
<accession>A0A669PEP0</accession>
<keyword evidence="4" id="KW-1185">Reference proteome</keyword>
<feature type="coiled-coil region" evidence="1">
    <location>
        <begin position="570"/>
        <end position="599"/>
    </location>
</feature>